<protein>
    <recommendedName>
        <fullName evidence="6">Ribosomal RNA small subunit methyltransferase G</fullName>
        <ecNumber evidence="6">2.1.1.170</ecNumber>
    </recommendedName>
    <alternativeName>
        <fullName evidence="6">16S rRNA 7-methylguanosine methyltransferase</fullName>
        <shortName evidence="6">16S rRNA m7G methyltransferase</shortName>
    </alternativeName>
</protein>
<evidence type="ECO:0000313" key="9">
    <source>
        <dbReference type="Proteomes" id="UP000321548"/>
    </source>
</evidence>
<sequence>MSSSRSARVRRAPSTSLDRGALERELAAGLARLHLDLPDAATGKLLDYLALLSKWNAVYNLTAVREPRAMLIQHLLDSLAIVAPLATRGAAPGHGGEGTGAARDSASGEAPGPVAPYRCVVDVGSGGGLPGIVLAIVWPRTRIHLVEPVGKKAAFLRQCVVELALAHVEVHASRIEALEPGPDLAPDLILCRAFASLPDFVSGIDALVGPSTIVAAMKGGVPRDEIAALGGGWSVAEILPLQVPLLDAERHLLLLERRADPGTRARSDTHPEARAHAGRDRPADH</sequence>
<keyword evidence="3 6" id="KW-0489">Methyltransferase</keyword>
<dbReference type="InterPro" id="IPR003682">
    <property type="entry name" value="rRNA_ssu_MeTfrase_G"/>
</dbReference>
<dbReference type="AlphaFoldDB" id="A0A5C8NUF5"/>
<evidence type="ECO:0000256" key="3">
    <source>
        <dbReference type="ARBA" id="ARBA00022603"/>
    </source>
</evidence>
<evidence type="ECO:0000256" key="7">
    <source>
        <dbReference type="SAM" id="MobiDB-lite"/>
    </source>
</evidence>
<dbReference type="PANTHER" id="PTHR31760">
    <property type="entry name" value="S-ADENOSYL-L-METHIONINE-DEPENDENT METHYLTRANSFERASES SUPERFAMILY PROTEIN"/>
    <property type="match status" value="1"/>
</dbReference>
<keyword evidence="5 6" id="KW-0949">S-adenosyl-L-methionine</keyword>
<feature type="binding site" evidence="6">
    <location>
        <begin position="175"/>
        <end position="176"/>
    </location>
    <ligand>
        <name>S-adenosyl-L-methionine</name>
        <dbReference type="ChEBI" id="CHEBI:59789"/>
    </ligand>
</feature>
<feature type="region of interest" description="Disordered" evidence="7">
    <location>
        <begin position="260"/>
        <end position="285"/>
    </location>
</feature>
<comment type="similarity">
    <text evidence="6">Belongs to the methyltransferase superfamily. RNA methyltransferase RsmG family.</text>
</comment>
<keyword evidence="1 6" id="KW-0963">Cytoplasm</keyword>
<dbReference type="OrthoDB" id="9808773at2"/>
<dbReference type="SUPFAM" id="SSF53335">
    <property type="entry name" value="S-adenosyl-L-methionine-dependent methyltransferases"/>
    <property type="match status" value="1"/>
</dbReference>
<dbReference type="GO" id="GO:0005829">
    <property type="term" value="C:cytosol"/>
    <property type="evidence" value="ECO:0007669"/>
    <property type="project" value="TreeGrafter"/>
</dbReference>
<reference evidence="8 9" key="1">
    <citation type="submission" date="2019-06" db="EMBL/GenBank/DDBJ databases">
        <title>Quisquiliibacterium sp. nov., isolated from a maize field.</title>
        <authorList>
            <person name="Lin S.-Y."/>
            <person name="Tsai C.-F."/>
            <person name="Young C.-C."/>
        </authorList>
    </citation>
    <scope>NUCLEOTIDE SEQUENCE [LARGE SCALE GENOMIC DNA]</scope>
    <source>
        <strain evidence="8 9">CC-CFT501</strain>
    </source>
</reference>
<dbReference type="Gene3D" id="3.40.50.150">
    <property type="entry name" value="Vaccinia Virus protein VP39"/>
    <property type="match status" value="1"/>
</dbReference>
<evidence type="ECO:0000256" key="2">
    <source>
        <dbReference type="ARBA" id="ARBA00022552"/>
    </source>
</evidence>
<feature type="binding site" evidence="6">
    <location>
        <position position="192"/>
    </location>
    <ligand>
        <name>S-adenosyl-L-methionine</name>
        <dbReference type="ChEBI" id="CHEBI:59789"/>
    </ligand>
</feature>
<dbReference type="Proteomes" id="UP000321548">
    <property type="component" value="Unassembled WGS sequence"/>
</dbReference>
<keyword evidence="9" id="KW-1185">Reference proteome</keyword>
<keyword evidence="4 6" id="KW-0808">Transferase</keyword>
<evidence type="ECO:0000256" key="4">
    <source>
        <dbReference type="ARBA" id="ARBA00022679"/>
    </source>
</evidence>
<gene>
    <name evidence="6 8" type="primary">rsmG</name>
    <name evidence="8" type="ORF">FHP08_13800</name>
</gene>
<dbReference type="GO" id="GO:0070043">
    <property type="term" value="F:rRNA (guanine-N7-)-methyltransferase activity"/>
    <property type="evidence" value="ECO:0007669"/>
    <property type="project" value="UniProtKB-UniRule"/>
</dbReference>
<dbReference type="Pfam" id="PF02527">
    <property type="entry name" value="GidB"/>
    <property type="match status" value="2"/>
</dbReference>
<accession>A0A5C8NUF5</accession>
<dbReference type="InterPro" id="IPR029063">
    <property type="entry name" value="SAM-dependent_MTases_sf"/>
</dbReference>
<proteinExistence type="inferred from homology"/>
<dbReference type="HAMAP" id="MF_00074">
    <property type="entry name" value="16SrRNA_methyltr_G"/>
    <property type="match status" value="1"/>
</dbReference>
<dbReference type="EC" id="2.1.1.170" evidence="6"/>
<dbReference type="RefSeq" id="WP_147705050.1">
    <property type="nucleotide sequence ID" value="NZ_VDUY01000005.1"/>
</dbReference>
<dbReference type="PANTHER" id="PTHR31760:SF0">
    <property type="entry name" value="S-ADENOSYL-L-METHIONINE-DEPENDENT METHYLTRANSFERASES SUPERFAMILY PROTEIN"/>
    <property type="match status" value="1"/>
</dbReference>
<evidence type="ECO:0000313" key="8">
    <source>
        <dbReference type="EMBL" id="TXL64801.1"/>
    </source>
</evidence>
<name>A0A5C8NUF5_9BURK</name>
<evidence type="ECO:0000256" key="5">
    <source>
        <dbReference type="ARBA" id="ARBA00022691"/>
    </source>
</evidence>
<feature type="binding site" evidence="6">
    <location>
        <position position="124"/>
    </location>
    <ligand>
        <name>S-adenosyl-L-methionine</name>
        <dbReference type="ChEBI" id="CHEBI:59789"/>
    </ligand>
</feature>
<comment type="function">
    <text evidence="6">Specifically methylates the N7 position of guanine in position 527 of 16S rRNA.</text>
</comment>
<comment type="caution">
    <text evidence="6">Lacks conserved residue(s) required for the propagation of feature annotation.</text>
</comment>
<dbReference type="EMBL" id="VDUY01000005">
    <property type="protein sequence ID" value="TXL64801.1"/>
    <property type="molecule type" value="Genomic_DNA"/>
</dbReference>
<comment type="catalytic activity">
    <reaction evidence="6">
        <text>guanosine(527) in 16S rRNA + S-adenosyl-L-methionine = N(7)-methylguanosine(527) in 16S rRNA + S-adenosyl-L-homocysteine</text>
        <dbReference type="Rhea" id="RHEA:42732"/>
        <dbReference type="Rhea" id="RHEA-COMP:10209"/>
        <dbReference type="Rhea" id="RHEA-COMP:10210"/>
        <dbReference type="ChEBI" id="CHEBI:57856"/>
        <dbReference type="ChEBI" id="CHEBI:59789"/>
        <dbReference type="ChEBI" id="CHEBI:74269"/>
        <dbReference type="ChEBI" id="CHEBI:74480"/>
        <dbReference type="EC" id="2.1.1.170"/>
    </reaction>
</comment>
<comment type="caution">
    <text evidence="8">The sequence shown here is derived from an EMBL/GenBank/DDBJ whole genome shotgun (WGS) entry which is preliminary data.</text>
</comment>
<feature type="binding site" evidence="6">
    <location>
        <position position="129"/>
    </location>
    <ligand>
        <name>S-adenosyl-L-methionine</name>
        <dbReference type="ChEBI" id="CHEBI:59789"/>
    </ligand>
</feature>
<keyword evidence="2 6" id="KW-0698">rRNA processing</keyword>
<evidence type="ECO:0000256" key="1">
    <source>
        <dbReference type="ARBA" id="ARBA00022490"/>
    </source>
</evidence>
<comment type="subcellular location">
    <subcellularLocation>
        <location evidence="6">Cytoplasm</location>
    </subcellularLocation>
</comment>
<organism evidence="8 9">
    <name type="scientific">Zeimonas arvi</name>
    <dbReference type="NCBI Taxonomy" id="2498847"/>
    <lineage>
        <taxon>Bacteria</taxon>
        <taxon>Pseudomonadati</taxon>
        <taxon>Pseudomonadota</taxon>
        <taxon>Betaproteobacteria</taxon>
        <taxon>Burkholderiales</taxon>
        <taxon>Burkholderiaceae</taxon>
        <taxon>Zeimonas</taxon>
    </lineage>
</organism>
<evidence type="ECO:0000256" key="6">
    <source>
        <dbReference type="HAMAP-Rule" id="MF_00074"/>
    </source>
</evidence>